<dbReference type="OrthoDB" id="2514203at2759"/>
<evidence type="ECO:0000313" key="3">
    <source>
        <dbReference type="Proteomes" id="UP000765509"/>
    </source>
</evidence>
<dbReference type="AlphaFoldDB" id="A0A9Q3ICS0"/>
<protein>
    <submittedName>
        <fullName evidence="2">Uncharacterized protein</fullName>
    </submittedName>
</protein>
<reference evidence="2" key="1">
    <citation type="submission" date="2021-03" db="EMBL/GenBank/DDBJ databases">
        <title>Draft genome sequence of rust myrtle Austropuccinia psidii MF-1, a brazilian biotype.</title>
        <authorList>
            <person name="Quecine M.C."/>
            <person name="Pachon D.M.R."/>
            <person name="Bonatelli M.L."/>
            <person name="Correr F.H."/>
            <person name="Franceschini L.M."/>
            <person name="Leite T.F."/>
            <person name="Margarido G.R.A."/>
            <person name="Almeida C.A."/>
            <person name="Ferrarezi J.A."/>
            <person name="Labate C.A."/>
        </authorList>
    </citation>
    <scope>NUCLEOTIDE SEQUENCE</scope>
    <source>
        <strain evidence="2">MF-1</strain>
    </source>
</reference>
<evidence type="ECO:0000313" key="2">
    <source>
        <dbReference type="EMBL" id="MBW0534475.1"/>
    </source>
</evidence>
<keyword evidence="3" id="KW-1185">Reference proteome</keyword>
<sequence length="104" mass="11835">MFPSRNKIHTPQSIVELEDSPSPVKRIIKDRKRRLNGKDHRQHLVSVKNQTSDKDKWLAEDAITDGDLNLGMCRASRSLQSIINDYPCLEGGYVSLCLKTRTQA</sequence>
<name>A0A9Q3ICS0_9BASI</name>
<comment type="caution">
    <text evidence="2">The sequence shown here is derived from an EMBL/GenBank/DDBJ whole genome shotgun (WGS) entry which is preliminary data.</text>
</comment>
<proteinExistence type="predicted"/>
<accession>A0A9Q3ICS0</accession>
<feature type="region of interest" description="Disordered" evidence="1">
    <location>
        <begin position="1"/>
        <end position="22"/>
    </location>
</feature>
<gene>
    <name evidence="2" type="ORF">O181_074190</name>
</gene>
<organism evidence="2 3">
    <name type="scientific">Austropuccinia psidii MF-1</name>
    <dbReference type="NCBI Taxonomy" id="1389203"/>
    <lineage>
        <taxon>Eukaryota</taxon>
        <taxon>Fungi</taxon>
        <taxon>Dikarya</taxon>
        <taxon>Basidiomycota</taxon>
        <taxon>Pucciniomycotina</taxon>
        <taxon>Pucciniomycetes</taxon>
        <taxon>Pucciniales</taxon>
        <taxon>Sphaerophragmiaceae</taxon>
        <taxon>Austropuccinia</taxon>
    </lineage>
</organism>
<dbReference type="Proteomes" id="UP000765509">
    <property type="component" value="Unassembled WGS sequence"/>
</dbReference>
<dbReference type="EMBL" id="AVOT02039423">
    <property type="protein sequence ID" value="MBW0534475.1"/>
    <property type="molecule type" value="Genomic_DNA"/>
</dbReference>
<evidence type="ECO:0000256" key="1">
    <source>
        <dbReference type="SAM" id="MobiDB-lite"/>
    </source>
</evidence>